<keyword evidence="1" id="KW-0808">Transferase</keyword>
<dbReference type="InterPro" id="IPR016181">
    <property type="entry name" value="Acyl_CoA_acyltransferase"/>
</dbReference>
<dbReference type="EMBL" id="CEKZ01000003">
    <property type="protein sequence ID" value="CEQ04385.1"/>
    <property type="molecule type" value="Genomic_DNA"/>
</dbReference>
<dbReference type="SUPFAM" id="SSF55729">
    <property type="entry name" value="Acyl-CoA N-acyltransferases (Nat)"/>
    <property type="match status" value="1"/>
</dbReference>
<dbReference type="OrthoDB" id="8750087at2"/>
<dbReference type="Gene3D" id="3.40.630.30">
    <property type="match status" value="1"/>
</dbReference>
<dbReference type="GO" id="GO:0016740">
    <property type="term" value="F:transferase activity"/>
    <property type="evidence" value="ECO:0007669"/>
    <property type="project" value="UniProtKB-KW"/>
</dbReference>
<dbReference type="Proteomes" id="UP000049127">
    <property type="component" value="Unassembled WGS sequence"/>
</dbReference>
<organism evidence="1 2">
    <name type="scientific">Paraclostridium sordellii</name>
    <name type="common">Clostridium sordellii</name>
    <dbReference type="NCBI Taxonomy" id="1505"/>
    <lineage>
        <taxon>Bacteria</taxon>
        <taxon>Bacillati</taxon>
        <taxon>Bacillota</taxon>
        <taxon>Clostridia</taxon>
        <taxon>Peptostreptococcales</taxon>
        <taxon>Peptostreptococcaceae</taxon>
        <taxon>Paraclostridium</taxon>
    </lineage>
</organism>
<accession>A0A0C7PWR4</accession>
<dbReference type="RefSeq" id="WP_055336175.1">
    <property type="nucleotide sequence ID" value="NZ_CDNF01000014.1"/>
</dbReference>
<dbReference type="AlphaFoldDB" id="A0A0C7PWR4"/>
<reference evidence="1 2" key="1">
    <citation type="submission" date="2015-01" db="EMBL/GenBank/DDBJ databases">
        <authorList>
            <person name="Aslett A.Martin."/>
            <person name="De Silva Nishadi"/>
        </authorList>
    </citation>
    <scope>NUCLEOTIDE SEQUENCE [LARGE SCALE GENOMIC DNA]</scope>
    <source>
        <strain evidence="1 2">R28058</strain>
    </source>
</reference>
<protein>
    <submittedName>
        <fullName evidence="1">N-acetyltransferase GCN5</fullName>
    </submittedName>
</protein>
<name>A0A0C7PWR4_PARSO</name>
<evidence type="ECO:0000313" key="1">
    <source>
        <dbReference type="EMBL" id="CEQ04385.1"/>
    </source>
</evidence>
<sequence length="204" mass="23292">MLTKVKLSKVNNVLTNNIYADIYFLSEENFGDITKLYEEVSNSMDNKNWLKNRDYDSLKKTIDNGGFIIGCYVGLELIACALCDVPNINDLETLDSLGISIEDFKNTYISGFVMVHPMYRGNSLQLKLLDLRIDIAKSQRKKYIVTVAAVDNIHSLNNIVSRGFDFKIQQENNYGILRNIFLKDLFPNDVNENISNEENITCVI</sequence>
<evidence type="ECO:0000313" key="2">
    <source>
        <dbReference type="Proteomes" id="UP000049127"/>
    </source>
</evidence>
<gene>
    <name evidence="1" type="ORF">R28058_21181</name>
</gene>
<proteinExistence type="predicted"/>